<name>A0A095UMU3_9GAMM</name>
<sequence length="86" mass="10090">MLLLAIVLLLQRWRLAQITELELRDSVLTVIGDQVQSLEKPGRVYRVGPWLALQTPKGWLHLFEDQGSREQLQPIYLWLWVNRVKG</sequence>
<evidence type="ECO:0000313" key="2">
    <source>
        <dbReference type="Proteomes" id="UP000029444"/>
    </source>
</evidence>
<keyword evidence="2" id="KW-1185">Reference proteome</keyword>
<dbReference type="Proteomes" id="UP000029444">
    <property type="component" value="Unassembled WGS sequence"/>
</dbReference>
<organism evidence="1 2">
    <name type="scientific">Alcanivorax nanhaiticus</name>
    <dbReference type="NCBI Taxonomy" id="1177154"/>
    <lineage>
        <taxon>Bacteria</taxon>
        <taxon>Pseudomonadati</taxon>
        <taxon>Pseudomonadota</taxon>
        <taxon>Gammaproteobacteria</taxon>
        <taxon>Oceanospirillales</taxon>
        <taxon>Alcanivoracaceae</taxon>
        <taxon>Alcanivorax</taxon>
    </lineage>
</organism>
<evidence type="ECO:0000313" key="1">
    <source>
        <dbReference type="EMBL" id="KGD63835.1"/>
    </source>
</evidence>
<dbReference type="EMBL" id="ARXV01000013">
    <property type="protein sequence ID" value="KGD63835.1"/>
    <property type="molecule type" value="Genomic_DNA"/>
</dbReference>
<accession>A0A095UMU3</accession>
<dbReference type="PATRIC" id="fig|1177154.3.peg.2861"/>
<gene>
    <name evidence="1" type="ORF">Y5S_02825</name>
</gene>
<comment type="caution">
    <text evidence="1">The sequence shown here is derived from an EMBL/GenBank/DDBJ whole genome shotgun (WGS) entry which is preliminary data.</text>
</comment>
<dbReference type="AlphaFoldDB" id="A0A095UMU3"/>
<protein>
    <submittedName>
        <fullName evidence="1">Uncharacterized protein</fullName>
    </submittedName>
</protein>
<proteinExistence type="predicted"/>
<reference evidence="1 2" key="1">
    <citation type="submission" date="2012-09" db="EMBL/GenBank/DDBJ databases">
        <title>Genome Sequence of alkane-degrading Bacterium Alcanivorax sp. 19-m-6.</title>
        <authorList>
            <person name="Lai Q."/>
            <person name="Shao Z."/>
        </authorList>
    </citation>
    <scope>NUCLEOTIDE SEQUENCE [LARGE SCALE GENOMIC DNA]</scope>
    <source>
        <strain evidence="1 2">19-m-6</strain>
    </source>
</reference>